<comment type="function">
    <text evidence="7">Catalyzes the formation of 4-diphosphocytidyl-2-C-methyl-D-erythritol from CTP and 2-C-methyl-D-erythritol 4-phosphate (MEP).</text>
</comment>
<dbReference type="HAMAP" id="MF_00108">
    <property type="entry name" value="IspD"/>
    <property type="match status" value="1"/>
</dbReference>
<name>A0ABP9WR32_9GAMM</name>
<dbReference type="Pfam" id="PF01128">
    <property type="entry name" value="IspD"/>
    <property type="match status" value="1"/>
</dbReference>
<evidence type="ECO:0000313" key="9">
    <source>
        <dbReference type="Proteomes" id="UP001408594"/>
    </source>
</evidence>
<dbReference type="PANTHER" id="PTHR32125">
    <property type="entry name" value="2-C-METHYL-D-ERYTHRITOL 4-PHOSPHATE CYTIDYLYLTRANSFERASE, CHLOROPLASTIC"/>
    <property type="match status" value="1"/>
</dbReference>
<keyword evidence="5 7" id="KW-0548">Nucleotidyltransferase</keyword>
<dbReference type="PROSITE" id="PS01295">
    <property type="entry name" value="ISPD"/>
    <property type="match status" value="1"/>
</dbReference>
<dbReference type="InterPro" id="IPR018294">
    <property type="entry name" value="ISPD_synthase_CS"/>
</dbReference>
<keyword evidence="4 7" id="KW-0808">Transferase</keyword>
<dbReference type="CDD" id="cd02516">
    <property type="entry name" value="CDP-ME_synthetase"/>
    <property type="match status" value="1"/>
</dbReference>
<comment type="pathway">
    <text evidence="2 7">Isoprenoid biosynthesis; isopentenyl diphosphate biosynthesis via DXP pathway; isopentenyl diphosphate from 1-deoxy-D-xylulose 5-phosphate: step 2/6.</text>
</comment>
<feature type="site" description="Transition state stabilizer" evidence="7">
    <location>
        <position position="24"/>
    </location>
</feature>
<feature type="site" description="Positions MEP for the nucleophilic attack" evidence="7">
    <location>
        <position position="158"/>
    </location>
</feature>
<dbReference type="InterPro" id="IPR029044">
    <property type="entry name" value="Nucleotide-diphossugar_trans"/>
</dbReference>
<reference evidence="8 9" key="1">
    <citation type="submission" date="2024-02" db="EMBL/GenBank/DDBJ databases">
        <title>Microbulbifer aestuariivivens NBRC 112533.</title>
        <authorList>
            <person name="Ichikawa N."/>
            <person name="Katano-Makiyama Y."/>
            <person name="Hidaka K."/>
        </authorList>
    </citation>
    <scope>NUCLEOTIDE SEQUENCE [LARGE SCALE GENOMIC DNA]</scope>
    <source>
        <strain evidence="8 9">NBRC 112533</strain>
    </source>
</reference>
<evidence type="ECO:0000256" key="1">
    <source>
        <dbReference type="ARBA" id="ARBA00001282"/>
    </source>
</evidence>
<evidence type="ECO:0000256" key="5">
    <source>
        <dbReference type="ARBA" id="ARBA00022695"/>
    </source>
</evidence>
<feature type="site" description="Transition state stabilizer" evidence="7">
    <location>
        <position position="17"/>
    </location>
</feature>
<evidence type="ECO:0000256" key="2">
    <source>
        <dbReference type="ARBA" id="ARBA00004787"/>
    </source>
</evidence>
<dbReference type="Proteomes" id="UP001408594">
    <property type="component" value="Unassembled WGS sequence"/>
</dbReference>
<comment type="catalytic activity">
    <reaction evidence="1 7">
        <text>2-C-methyl-D-erythritol 4-phosphate + CTP + H(+) = 4-CDP-2-C-methyl-D-erythritol + diphosphate</text>
        <dbReference type="Rhea" id="RHEA:13429"/>
        <dbReference type="ChEBI" id="CHEBI:15378"/>
        <dbReference type="ChEBI" id="CHEBI:33019"/>
        <dbReference type="ChEBI" id="CHEBI:37563"/>
        <dbReference type="ChEBI" id="CHEBI:57823"/>
        <dbReference type="ChEBI" id="CHEBI:58262"/>
        <dbReference type="EC" id="2.7.7.60"/>
    </reaction>
</comment>
<evidence type="ECO:0000313" key="8">
    <source>
        <dbReference type="EMBL" id="GAA5525663.1"/>
    </source>
</evidence>
<dbReference type="PANTHER" id="PTHR32125:SF4">
    <property type="entry name" value="2-C-METHYL-D-ERYTHRITOL 4-PHOSPHATE CYTIDYLYLTRANSFERASE, CHLOROPLASTIC"/>
    <property type="match status" value="1"/>
</dbReference>
<comment type="similarity">
    <text evidence="3 7">Belongs to the IspD/TarI cytidylyltransferase family. IspD subfamily.</text>
</comment>
<dbReference type="NCBIfam" id="TIGR00453">
    <property type="entry name" value="ispD"/>
    <property type="match status" value="1"/>
</dbReference>
<evidence type="ECO:0000256" key="6">
    <source>
        <dbReference type="ARBA" id="ARBA00023229"/>
    </source>
</evidence>
<dbReference type="SUPFAM" id="SSF53448">
    <property type="entry name" value="Nucleotide-diphospho-sugar transferases"/>
    <property type="match status" value="1"/>
</dbReference>
<dbReference type="EC" id="2.7.7.60" evidence="7"/>
<dbReference type="EMBL" id="BAABRT010000018">
    <property type="protein sequence ID" value="GAA5525663.1"/>
    <property type="molecule type" value="Genomic_DNA"/>
</dbReference>
<evidence type="ECO:0000256" key="3">
    <source>
        <dbReference type="ARBA" id="ARBA00009789"/>
    </source>
</evidence>
<dbReference type="InterPro" id="IPR034683">
    <property type="entry name" value="IspD/TarI"/>
</dbReference>
<dbReference type="Gene3D" id="3.90.550.10">
    <property type="entry name" value="Spore Coat Polysaccharide Biosynthesis Protein SpsA, Chain A"/>
    <property type="match status" value="1"/>
</dbReference>
<accession>A0ABP9WR32</accession>
<evidence type="ECO:0000256" key="7">
    <source>
        <dbReference type="HAMAP-Rule" id="MF_00108"/>
    </source>
</evidence>
<evidence type="ECO:0000256" key="4">
    <source>
        <dbReference type="ARBA" id="ARBA00022679"/>
    </source>
</evidence>
<gene>
    <name evidence="7 8" type="primary">ispD</name>
    <name evidence="8" type="ORF">Maes01_02235</name>
</gene>
<organism evidence="8 9">
    <name type="scientific">Microbulbifer aestuariivivens</name>
    <dbReference type="NCBI Taxonomy" id="1908308"/>
    <lineage>
        <taxon>Bacteria</taxon>
        <taxon>Pseudomonadati</taxon>
        <taxon>Pseudomonadota</taxon>
        <taxon>Gammaproteobacteria</taxon>
        <taxon>Cellvibrionales</taxon>
        <taxon>Microbulbiferaceae</taxon>
        <taxon>Microbulbifer</taxon>
    </lineage>
</organism>
<feature type="site" description="Positions MEP for the nucleophilic attack" evidence="7">
    <location>
        <position position="214"/>
    </location>
</feature>
<keyword evidence="9" id="KW-1185">Reference proteome</keyword>
<dbReference type="GO" id="GO:0016779">
    <property type="term" value="F:nucleotidyltransferase activity"/>
    <property type="evidence" value="ECO:0007669"/>
    <property type="project" value="UniProtKB-KW"/>
</dbReference>
<keyword evidence="6 7" id="KW-0414">Isoprene biosynthesis</keyword>
<sequence length="239" mass="25450">MISGYWVIVPAAGVGRRMGAGRPKQYLPLLGRPLLSVTLRNILTWPGLAGVVVAISADDADFPHLPESRDARVHPVHGGAERADSVLQALNFLAEKVSADTQVLVHDAARPCVAIEDIESLLAAEAACALLARPASDTVKLAQKSGDTPARVEKTLERARIWLAQTPQRAPLAQLHSALREALERGDPVTDEASALEFAGQCPALVAGRGDNLKVTHPEDIPLAEALLRLRFAALEGAR</sequence>
<dbReference type="InterPro" id="IPR001228">
    <property type="entry name" value="IspD"/>
</dbReference>
<dbReference type="InterPro" id="IPR050088">
    <property type="entry name" value="IspD/TarI_cytidylyltransf_bact"/>
</dbReference>
<proteinExistence type="inferred from homology"/>
<dbReference type="RefSeq" id="WP_345551544.1">
    <property type="nucleotide sequence ID" value="NZ_BAABRT010000018.1"/>
</dbReference>
<comment type="caution">
    <text evidence="8">The sequence shown here is derived from an EMBL/GenBank/DDBJ whole genome shotgun (WGS) entry which is preliminary data.</text>
</comment>
<protein>
    <recommendedName>
        <fullName evidence="7">2-C-methyl-D-erythritol 4-phosphate cytidylyltransferase</fullName>
        <ecNumber evidence="7">2.7.7.60</ecNumber>
    </recommendedName>
    <alternativeName>
        <fullName evidence="7">4-diphosphocytidyl-2C-methyl-D-erythritol synthase</fullName>
    </alternativeName>
    <alternativeName>
        <fullName evidence="7">MEP cytidylyltransferase</fullName>
        <shortName evidence="7">MCT</shortName>
    </alternativeName>
</protein>